<dbReference type="InterPro" id="IPR036249">
    <property type="entry name" value="Thioredoxin-like_sf"/>
</dbReference>
<gene>
    <name evidence="5" type="ORF">BOLFYP28_04843</name>
</gene>
<dbReference type="RefSeq" id="WP_171035798.1">
    <property type="nucleotide sequence ID" value="NZ_BAABYV010000001.1"/>
</dbReference>
<keyword evidence="2" id="KW-0201">Cytochrome c-type biogenesis</keyword>
<dbReference type="Pfam" id="PF13905">
    <property type="entry name" value="Thioredoxin_8"/>
    <property type="match status" value="1"/>
</dbReference>
<dbReference type="PANTHER" id="PTHR42852:SF6">
    <property type="entry name" value="THIOL:DISULFIDE INTERCHANGE PROTEIN DSBE"/>
    <property type="match status" value="1"/>
</dbReference>
<dbReference type="InterPro" id="IPR050553">
    <property type="entry name" value="Thioredoxin_ResA/DsbE_sf"/>
</dbReference>
<dbReference type="AlphaFoldDB" id="A0A6N2XN46"/>
<dbReference type="InterPro" id="IPR013766">
    <property type="entry name" value="Thioredoxin_domain"/>
</dbReference>
<dbReference type="GO" id="GO:0030313">
    <property type="term" value="C:cell envelope"/>
    <property type="evidence" value="ECO:0007669"/>
    <property type="project" value="UniProtKB-SubCell"/>
</dbReference>
<dbReference type="EMBL" id="CACRTD010000093">
    <property type="protein sequence ID" value="VYT55655.1"/>
    <property type="molecule type" value="Genomic_DNA"/>
</dbReference>
<dbReference type="GO" id="GO:0017004">
    <property type="term" value="P:cytochrome complex assembly"/>
    <property type="evidence" value="ECO:0007669"/>
    <property type="project" value="UniProtKB-KW"/>
</dbReference>
<comment type="subcellular location">
    <subcellularLocation>
        <location evidence="1">Cell envelope</location>
    </subcellularLocation>
</comment>
<name>A0A6N2XN46_BACOV</name>
<evidence type="ECO:0000256" key="4">
    <source>
        <dbReference type="ARBA" id="ARBA00023284"/>
    </source>
</evidence>
<dbReference type="CDD" id="cd02966">
    <property type="entry name" value="TlpA_like_family"/>
    <property type="match status" value="1"/>
</dbReference>
<protein>
    <submittedName>
        <fullName evidence="5">Thiol-disulfide oxidoreductase</fullName>
    </submittedName>
</protein>
<evidence type="ECO:0000256" key="2">
    <source>
        <dbReference type="ARBA" id="ARBA00022748"/>
    </source>
</evidence>
<reference evidence="5" key="1">
    <citation type="submission" date="2019-11" db="EMBL/GenBank/DDBJ databases">
        <authorList>
            <person name="Feng L."/>
        </authorList>
    </citation>
    <scope>NUCLEOTIDE SEQUENCE</scope>
    <source>
        <strain evidence="5">BovatusLFYP28</strain>
    </source>
</reference>
<keyword evidence="4" id="KW-0676">Redox-active center</keyword>
<dbReference type="InterPro" id="IPR012336">
    <property type="entry name" value="Thioredoxin-like_fold"/>
</dbReference>
<evidence type="ECO:0000313" key="5">
    <source>
        <dbReference type="EMBL" id="VYT55655.1"/>
    </source>
</evidence>
<dbReference type="PANTHER" id="PTHR42852">
    <property type="entry name" value="THIOL:DISULFIDE INTERCHANGE PROTEIN DSBE"/>
    <property type="match status" value="1"/>
</dbReference>
<evidence type="ECO:0000256" key="3">
    <source>
        <dbReference type="ARBA" id="ARBA00023157"/>
    </source>
</evidence>
<organism evidence="5">
    <name type="scientific">Bacteroides ovatus</name>
    <dbReference type="NCBI Taxonomy" id="28116"/>
    <lineage>
        <taxon>Bacteria</taxon>
        <taxon>Pseudomonadati</taxon>
        <taxon>Bacteroidota</taxon>
        <taxon>Bacteroidia</taxon>
        <taxon>Bacteroidales</taxon>
        <taxon>Bacteroidaceae</taxon>
        <taxon>Bacteroides</taxon>
    </lineage>
</organism>
<dbReference type="Gene3D" id="3.40.30.10">
    <property type="entry name" value="Glutaredoxin"/>
    <property type="match status" value="1"/>
</dbReference>
<evidence type="ECO:0000256" key="1">
    <source>
        <dbReference type="ARBA" id="ARBA00004196"/>
    </source>
</evidence>
<proteinExistence type="predicted"/>
<accession>A0A6N2XN46</accession>
<dbReference type="SUPFAM" id="SSF52833">
    <property type="entry name" value="Thioredoxin-like"/>
    <property type="match status" value="1"/>
</dbReference>
<keyword evidence="3" id="KW-1015">Disulfide bond</keyword>
<dbReference type="PROSITE" id="PS51352">
    <property type="entry name" value="THIOREDOXIN_2"/>
    <property type="match status" value="1"/>
</dbReference>
<sequence length="544" mass="62844">MNMNRLFTCLCLSLLFNLAQAQLPIPEYQKGKAILSGTIANYHPNDNLIFKIGAPNIVMGTAETLYPTVESDGSFTINIPLYHHTQVRMMIGNADLVILLSPEKETNVAINLSNPPGKQFVFSGQYATINNEWCQPELITKIPPVYSDGDLLDSIVGISANEFKKRCINQYKRYVTHNSAQLQFSEDTRTLANLSCAFDCLENLQATHYCLQTAYQKKENITREQAFAAFLDVYLPDDFHNYLKDFPVNHPLALYCYNYRNVVMDLYDTHKDPLAYEKNLLKNAPLTKEEQTLIHQYETAFKAGISFQQESELMALSAKYFKENDQFRWESFSKAKERLSNIIQDSTSLIVDYIRAIYMRSSFYNLQPLTPRQELMASEITNPIFLGIIQDMNRQMQPRQQTITKKFTICEAPQVPEKELLTALIARHKGKVQFIDFWATWCGGCRQIIKEYEPLKKEIGEDKVAFIYLTGPSSIKKTWDILIQDIAGEHYWLNKEQWGYLWNHFQMTGLPMYLIIDKKGNIAKQFTHVTAKELKELLELEVNR</sequence>